<accession>A0A2Y9PY70</accession>
<dbReference type="GO" id="GO:0032715">
    <property type="term" value="P:negative regulation of interleukin-6 production"/>
    <property type="evidence" value="ECO:0007669"/>
    <property type="project" value="UniProtKB-ARBA"/>
</dbReference>
<dbReference type="GO" id="GO:0005737">
    <property type="term" value="C:cytoplasm"/>
    <property type="evidence" value="ECO:0007669"/>
    <property type="project" value="UniProtKB-SubCell"/>
</dbReference>
<dbReference type="Gene3D" id="3.80.10.10">
    <property type="entry name" value="Ribonuclease Inhibitor"/>
    <property type="match status" value="4"/>
</dbReference>
<dbReference type="PANTHER" id="PTHR24106">
    <property type="entry name" value="NACHT, LRR AND CARD DOMAINS-CONTAINING"/>
    <property type="match status" value="1"/>
</dbReference>
<dbReference type="AlphaFoldDB" id="A0A2Y9PY70"/>
<keyword evidence="5" id="KW-0677">Repeat</keyword>
<dbReference type="GO" id="GO:0080090">
    <property type="term" value="P:regulation of primary metabolic process"/>
    <property type="evidence" value="ECO:0007669"/>
    <property type="project" value="UniProtKB-ARBA"/>
</dbReference>
<dbReference type="InterPro" id="IPR001611">
    <property type="entry name" value="Leu-rich_rpt"/>
</dbReference>
<dbReference type="InterPro" id="IPR007111">
    <property type="entry name" value="NACHT_NTPase"/>
</dbReference>
<dbReference type="InterPro" id="IPR032675">
    <property type="entry name" value="LRR_dom_sf"/>
</dbReference>
<keyword evidence="11" id="KW-1185">Reference proteome</keyword>
<keyword evidence="3" id="KW-0963">Cytoplasm</keyword>
<dbReference type="GO" id="GO:0002683">
    <property type="term" value="P:negative regulation of immune system process"/>
    <property type="evidence" value="ECO:0007669"/>
    <property type="project" value="UniProtKB-ARBA"/>
</dbReference>
<name>A0A2Y9PY70_DELLE</name>
<dbReference type="Pfam" id="PF17779">
    <property type="entry name" value="WHD_NOD2"/>
    <property type="match status" value="1"/>
</dbReference>
<dbReference type="GO" id="GO:0007249">
    <property type="term" value="P:canonical NF-kappaB signal transduction"/>
    <property type="evidence" value="ECO:0007669"/>
    <property type="project" value="UniProtKB-ARBA"/>
</dbReference>
<dbReference type="Gene3D" id="3.40.50.300">
    <property type="entry name" value="P-loop containing nucleotide triphosphate hydrolases"/>
    <property type="match status" value="1"/>
</dbReference>
<evidence type="ECO:0000256" key="6">
    <source>
        <dbReference type="ARBA" id="ARBA00022741"/>
    </source>
</evidence>
<dbReference type="FunFam" id="3.80.10.10:FF:000243">
    <property type="entry name" value="NLR family CARD domain containing 3"/>
    <property type="match status" value="1"/>
</dbReference>
<evidence type="ECO:0000256" key="1">
    <source>
        <dbReference type="ARBA" id="ARBA00004496"/>
    </source>
</evidence>
<dbReference type="GO" id="GO:0043124">
    <property type="term" value="P:negative regulation of canonical NF-kappaB signal transduction"/>
    <property type="evidence" value="ECO:0007669"/>
    <property type="project" value="UniProtKB-ARBA"/>
</dbReference>
<dbReference type="Pfam" id="PF05729">
    <property type="entry name" value="NACHT"/>
    <property type="match status" value="1"/>
</dbReference>
<dbReference type="GO" id="GO:0050728">
    <property type="term" value="P:negative regulation of inflammatory response"/>
    <property type="evidence" value="ECO:0007669"/>
    <property type="project" value="UniProtKB-ARBA"/>
</dbReference>
<proteinExistence type="inferred from homology"/>
<evidence type="ECO:0000256" key="5">
    <source>
        <dbReference type="ARBA" id="ARBA00022737"/>
    </source>
</evidence>
<organism evidence="11 12">
    <name type="scientific">Delphinapterus leucas</name>
    <name type="common">Beluga whale</name>
    <dbReference type="NCBI Taxonomy" id="9749"/>
    <lineage>
        <taxon>Eukaryota</taxon>
        <taxon>Metazoa</taxon>
        <taxon>Chordata</taxon>
        <taxon>Craniata</taxon>
        <taxon>Vertebrata</taxon>
        <taxon>Euteleostomi</taxon>
        <taxon>Mammalia</taxon>
        <taxon>Eutheria</taxon>
        <taxon>Laurasiatheria</taxon>
        <taxon>Artiodactyla</taxon>
        <taxon>Whippomorpha</taxon>
        <taxon>Cetacea</taxon>
        <taxon>Odontoceti</taxon>
        <taxon>Monodontidae</taxon>
        <taxon>Delphinapterus</taxon>
    </lineage>
</organism>
<comment type="subunit">
    <text evidence="8">Directly interacts (via CARD) with TMEM173/STING; this interaction reduces TMEM173 trafficking to the perinuclear region in response to interferon stimulatory DNA. Also interacts, but to a lesser extent, with TBK1. Interacts with TRAF6; this interaction results in decreased TRAF6 'Lys-63'-linked polyubiquitination, but leaves 'Lys-48'-linked chains unchanged, promoting TRAF6 protein degradation. Interacts with PIK3R1/PIK3R2; this interaction disrupts the association between PIK3R1/PIK3R2 and the p110 catalytic subunit PIK3CA/PIK3CB/PIK3CD and reduces PIK3R1/PIK3R2 activation. Weakly interacts with PYCARD/ASC. Interacts with CASP1 and CASP5.</text>
</comment>
<evidence type="ECO:0000259" key="10">
    <source>
        <dbReference type="PROSITE" id="PS50837"/>
    </source>
</evidence>
<feature type="compositionally biased region" description="Basic and acidic residues" evidence="9">
    <location>
        <begin position="1"/>
        <end position="10"/>
    </location>
</feature>
<dbReference type="CTD" id="197358"/>
<feature type="region of interest" description="Disordered" evidence="9">
    <location>
        <begin position="1"/>
        <end position="58"/>
    </location>
</feature>
<evidence type="ECO:0000313" key="12">
    <source>
        <dbReference type="RefSeq" id="XP_022450435.1"/>
    </source>
</evidence>
<reference evidence="12" key="1">
    <citation type="submission" date="2025-08" db="UniProtKB">
        <authorList>
            <consortium name="RefSeq"/>
        </authorList>
    </citation>
    <scope>IDENTIFICATION</scope>
    <source>
        <tissue evidence="12">Blood</tissue>
    </source>
</reference>
<dbReference type="PROSITE" id="PS50837">
    <property type="entry name" value="NACHT"/>
    <property type="match status" value="1"/>
</dbReference>
<dbReference type="GO" id="GO:0032720">
    <property type="term" value="P:negative regulation of tumor necrosis factor production"/>
    <property type="evidence" value="ECO:0007669"/>
    <property type="project" value="UniProtKB-ARBA"/>
</dbReference>
<dbReference type="InterPro" id="IPR041267">
    <property type="entry name" value="NLRP_HD2"/>
</dbReference>
<dbReference type="GO" id="GO:0005524">
    <property type="term" value="F:ATP binding"/>
    <property type="evidence" value="ECO:0007669"/>
    <property type="project" value="UniProtKB-KW"/>
</dbReference>
<dbReference type="InterPro" id="IPR027417">
    <property type="entry name" value="P-loop_NTPase"/>
</dbReference>
<dbReference type="Pfam" id="PF17776">
    <property type="entry name" value="NLRC4_HD2"/>
    <property type="match status" value="1"/>
</dbReference>
<feature type="domain" description="NACHT" evidence="10">
    <location>
        <begin position="140"/>
        <end position="272"/>
    </location>
</feature>
<dbReference type="FunFam" id="3.80.10.10:FF:000236">
    <property type="entry name" value="NLR family CARD domain containing 3"/>
    <property type="match status" value="1"/>
</dbReference>
<sequence>MRKQEVHTGREAGQGHGAGSPAEQVKALVDLLAGKGSQGSQTLQPPDRTPESLLRPHGNADLRIQRHREALLNRMGSSPELGSPSSRLTSLLLVEDLMDLQLREHDFTQVEATRGGWCSDRTIALDRLFLPLSRVSIPPRISITIGVAGVGKTTLVRNFVYLWARGQMGKDFSLVLPLTFRDLNTHEKLSADRLVRSVFPHAGETGLASATLTKVLLVLDGLDECKTPLDFSNTMACRDPKKEIQVDHLITNIIRGNLFPGVSVWVTSRPSAAGQIPGGLVDRMTEIRGFNEEEIKMCLGQMFPEDQVLSGWVLSQMQADRPLYLMCAVPAFCQLVGSVLGHLHRNRPGLQDAELWPPRTLCELYSWYFRMALSREGQEKGKVSPRIEQLAHGCRKMVGTLGRLAFHGLVRKKYVFYEPDLKVFGVDLALLQTAPCSCFLQREETLASSAAYYFTHLSLQEFVAAAYYYSASKRAIFDLFTEGGMCWPQLGFLTHFRSAAQRAMQAEDGRLDVFLRFLSGLLSPRVNALLAGSLLTQGEHQGYRAQVAELLKGCLRPNTVVCARAINVLHCLRELQHTELAHSVEEAMASGGLAGLTSPQHRAALAYLLQVSDVCTQEANLPLYLSQGVLQSLLPQLLYCRSLRLDTNQFQDPMMELLGSVLSGKDCRIQRISLAENQISNKGAKALARSLLVNRSLTTLDLRSNSIGPQGAKALADALKINRTLASLCLQSNRIRDDGARSMAEALAANRTLSVLHLQKNSIGPVGTQQMADALKQNRSLKELMFSSNSIGDGGAKALAETLKVNQGLKSLDLTANLLHDQGAQAIAVAVRENCALTSLHLQWNFIQAGAAKALGQALQLNTSLTSLDLQENAIGDEGASAVASALKANTALTALYLQVASIAAPGAQALGEALAVNRTLEILDLRGNAIGVAGAKALANALRVNSSLRRLNLQENSLGMDGAICVATALSGNHGLRHINLQGNHIGESGARMISEAIKTNASSCTVEM</sequence>
<evidence type="ECO:0000256" key="3">
    <source>
        <dbReference type="ARBA" id="ARBA00022490"/>
    </source>
</evidence>
<evidence type="ECO:0000313" key="11">
    <source>
        <dbReference type="Proteomes" id="UP000248483"/>
    </source>
</evidence>
<dbReference type="FunFam" id="3.40.50.300:FF:001062">
    <property type="entry name" value="NLR family CARD domain containing 3"/>
    <property type="match status" value="1"/>
</dbReference>
<dbReference type="SUPFAM" id="SSF52047">
    <property type="entry name" value="RNI-like"/>
    <property type="match status" value="1"/>
</dbReference>
<dbReference type="GO" id="GO:0045088">
    <property type="term" value="P:regulation of innate immune response"/>
    <property type="evidence" value="ECO:0007669"/>
    <property type="project" value="UniProtKB-ARBA"/>
</dbReference>
<dbReference type="InterPro" id="IPR041075">
    <property type="entry name" value="NOD1/2_WH"/>
</dbReference>
<dbReference type="Pfam" id="PF13516">
    <property type="entry name" value="LRR_6"/>
    <property type="match status" value="10"/>
</dbReference>
<keyword evidence="7" id="KW-0067">ATP-binding</keyword>
<dbReference type="GeneID" id="111185244"/>
<keyword evidence="4" id="KW-0433">Leucine-rich repeat</keyword>
<evidence type="ECO:0000256" key="9">
    <source>
        <dbReference type="SAM" id="MobiDB-lite"/>
    </source>
</evidence>
<keyword evidence="6" id="KW-0547">Nucleotide-binding</keyword>
<evidence type="ECO:0000256" key="4">
    <source>
        <dbReference type="ARBA" id="ARBA00022614"/>
    </source>
</evidence>
<dbReference type="FunFam" id="3.80.10.10:FF:000274">
    <property type="entry name" value="NLR family CARD domain containing 3"/>
    <property type="match status" value="1"/>
</dbReference>
<dbReference type="Proteomes" id="UP000248483">
    <property type="component" value="Unplaced"/>
</dbReference>
<dbReference type="SMART" id="SM00368">
    <property type="entry name" value="LRR_RI"/>
    <property type="match status" value="12"/>
</dbReference>
<dbReference type="RefSeq" id="XP_022450435.1">
    <property type="nucleotide sequence ID" value="XM_022594727.1"/>
</dbReference>
<protein>
    <submittedName>
        <fullName evidence="12">NLR family CARD domain-containing protein 3 isoform X6</fullName>
    </submittedName>
</protein>
<comment type="similarity">
    <text evidence="2">Belongs to the NLRP family.</text>
</comment>
<dbReference type="InterPro" id="IPR051261">
    <property type="entry name" value="NLR"/>
</dbReference>
<evidence type="ECO:0000256" key="8">
    <source>
        <dbReference type="ARBA" id="ARBA00062745"/>
    </source>
</evidence>
<comment type="subcellular location">
    <subcellularLocation>
        <location evidence="1">Cytoplasm</location>
    </subcellularLocation>
</comment>
<gene>
    <name evidence="12" type="primary">NLRC3</name>
</gene>
<evidence type="ECO:0000256" key="2">
    <source>
        <dbReference type="ARBA" id="ARBA00008665"/>
    </source>
</evidence>
<evidence type="ECO:0000256" key="7">
    <source>
        <dbReference type="ARBA" id="ARBA00022840"/>
    </source>
</evidence>